<dbReference type="EMBL" id="KV425931">
    <property type="protein sequence ID" value="KZV97402.1"/>
    <property type="molecule type" value="Genomic_DNA"/>
</dbReference>
<accession>A0A165L604</accession>
<dbReference type="InParanoid" id="A0A165L604"/>
<proteinExistence type="predicted"/>
<keyword evidence="3" id="KW-1185">Reference proteome</keyword>
<sequence>MFERINLADHDWDNYFPNGSLDGTLYAVRGPQPGIFLTKAQAKAVARTHPASKVKKFLTGRDAYRWIQGNLPTTAERLNTTVFVNGLRQHALKTGRISRKNRRVASEMIGTMRDKLDVEDDPTERNYPAAFKLAMRQRKAKQQAQENAQAPDGKHQASKTRNTRTSASSNSYGGWLSEDEEDVLEQVEAHHALHRRGLSSPSAVSSLSPQTPHSLVYDAFYSAPLSETEEDALDGIEAGYTQRCLAASLLQPTALRTEPVSSALSSGDVAPLEYDFESDLELLSERPIGFVTPSRKRRRSSCSALLPPPQYCNNDEDSSDIEELASRPANFVTPPRKRRRSSPLQRSAREPRTTSAHESPTDEETESSGSDEESQMWTSDEELWKKSDQDIAPEFGGSNDEAGVL</sequence>
<protein>
    <submittedName>
        <fullName evidence="2">Uncharacterized protein</fullName>
    </submittedName>
</protein>
<evidence type="ECO:0000313" key="3">
    <source>
        <dbReference type="Proteomes" id="UP000077266"/>
    </source>
</evidence>
<feature type="region of interest" description="Disordered" evidence="1">
    <location>
        <begin position="134"/>
        <end position="174"/>
    </location>
</feature>
<gene>
    <name evidence="2" type="ORF">EXIGLDRAFT_731098</name>
</gene>
<feature type="compositionally biased region" description="Acidic residues" evidence="1">
    <location>
        <begin position="361"/>
        <end position="374"/>
    </location>
</feature>
<dbReference type="AlphaFoldDB" id="A0A165L604"/>
<reference evidence="2 3" key="1">
    <citation type="journal article" date="2016" name="Mol. Biol. Evol.">
        <title>Comparative Genomics of Early-Diverging Mushroom-Forming Fungi Provides Insights into the Origins of Lignocellulose Decay Capabilities.</title>
        <authorList>
            <person name="Nagy L.G."/>
            <person name="Riley R."/>
            <person name="Tritt A."/>
            <person name="Adam C."/>
            <person name="Daum C."/>
            <person name="Floudas D."/>
            <person name="Sun H."/>
            <person name="Yadav J.S."/>
            <person name="Pangilinan J."/>
            <person name="Larsson K.H."/>
            <person name="Matsuura K."/>
            <person name="Barry K."/>
            <person name="Labutti K."/>
            <person name="Kuo R."/>
            <person name="Ohm R.A."/>
            <person name="Bhattacharya S.S."/>
            <person name="Shirouzu T."/>
            <person name="Yoshinaga Y."/>
            <person name="Martin F.M."/>
            <person name="Grigoriev I.V."/>
            <person name="Hibbett D.S."/>
        </authorList>
    </citation>
    <scope>NUCLEOTIDE SEQUENCE [LARGE SCALE GENOMIC DNA]</scope>
    <source>
        <strain evidence="2 3">HHB12029</strain>
    </source>
</reference>
<evidence type="ECO:0000256" key="1">
    <source>
        <dbReference type="SAM" id="MobiDB-lite"/>
    </source>
</evidence>
<feature type="compositionally biased region" description="Acidic residues" evidence="1">
    <location>
        <begin position="314"/>
        <end position="323"/>
    </location>
</feature>
<evidence type="ECO:0000313" key="2">
    <source>
        <dbReference type="EMBL" id="KZV97402.1"/>
    </source>
</evidence>
<feature type="region of interest" description="Disordered" evidence="1">
    <location>
        <begin position="293"/>
        <end position="405"/>
    </location>
</feature>
<name>A0A165L604_EXIGL</name>
<organism evidence="2 3">
    <name type="scientific">Exidia glandulosa HHB12029</name>
    <dbReference type="NCBI Taxonomy" id="1314781"/>
    <lineage>
        <taxon>Eukaryota</taxon>
        <taxon>Fungi</taxon>
        <taxon>Dikarya</taxon>
        <taxon>Basidiomycota</taxon>
        <taxon>Agaricomycotina</taxon>
        <taxon>Agaricomycetes</taxon>
        <taxon>Auriculariales</taxon>
        <taxon>Exidiaceae</taxon>
        <taxon>Exidia</taxon>
    </lineage>
</organism>
<dbReference type="Proteomes" id="UP000077266">
    <property type="component" value="Unassembled WGS sequence"/>
</dbReference>